<dbReference type="GeneID" id="29990811"/>
<reference evidence="1 2" key="1">
    <citation type="journal article" date="2016" name="Genome Announc.">
        <title>Draft Whole-Genome Sequence of Trichoderma gamsii T6085, a Promising Biocontrol Agent of Fusarium Head Blight on Wheat.</title>
        <authorList>
            <person name="Baroncelli R."/>
            <person name="Zapparata A."/>
            <person name="Piaggeschi G."/>
            <person name="Sarrocco S."/>
            <person name="Vannacci G."/>
        </authorList>
    </citation>
    <scope>NUCLEOTIDE SEQUENCE [LARGE SCALE GENOMIC DNA]</scope>
    <source>
        <strain evidence="1 2">T6085</strain>
    </source>
</reference>
<evidence type="ECO:0000313" key="1">
    <source>
        <dbReference type="EMBL" id="PON23068.1"/>
    </source>
</evidence>
<gene>
    <name evidence="1" type="ORF">TGAM01_v208073</name>
</gene>
<dbReference type="AlphaFoldDB" id="A0A2P4ZFL7"/>
<proteinExistence type="predicted"/>
<evidence type="ECO:0000313" key="2">
    <source>
        <dbReference type="Proteomes" id="UP000054821"/>
    </source>
</evidence>
<name>A0A2P4ZFL7_9HYPO</name>
<dbReference type="RefSeq" id="XP_018656069.1">
    <property type="nucleotide sequence ID" value="XM_018810728.1"/>
</dbReference>
<dbReference type="Proteomes" id="UP000054821">
    <property type="component" value="Unassembled WGS sequence"/>
</dbReference>
<accession>A0A2P4ZFL7</accession>
<dbReference type="EMBL" id="JPDN02000032">
    <property type="protein sequence ID" value="PON23068.1"/>
    <property type="molecule type" value="Genomic_DNA"/>
</dbReference>
<organism evidence="1 2">
    <name type="scientific">Trichoderma gamsii</name>
    <dbReference type="NCBI Taxonomy" id="398673"/>
    <lineage>
        <taxon>Eukaryota</taxon>
        <taxon>Fungi</taxon>
        <taxon>Dikarya</taxon>
        <taxon>Ascomycota</taxon>
        <taxon>Pezizomycotina</taxon>
        <taxon>Sordariomycetes</taxon>
        <taxon>Hypocreomycetidae</taxon>
        <taxon>Hypocreales</taxon>
        <taxon>Hypocreaceae</taxon>
        <taxon>Trichoderma</taxon>
    </lineage>
</organism>
<comment type="caution">
    <text evidence="1">The sequence shown here is derived from an EMBL/GenBank/DDBJ whole genome shotgun (WGS) entry which is preliminary data.</text>
</comment>
<keyword evidence="2" id="KW-1185">Reference proteome</keyword>
<protein>
    <submittedName>
        <fullName evidence="1">Uncharacterized protein</fullName>
    </submittedName>
</protein>
<sequence>MLFDGAQQPVSLAPVAVSDSGSRLLGCRYKQGMVRPRGSAGLACYSGARSADMAAVRRLDAQYSADGLDRDLGWLVHWAPAMYGTSIYGQTA</sequence>